<keyword evidence="1" id="KW-0812">Transmembrane</keyword>
<keyword evidence="1" id="KW-0472">Membrane</keyword>
<dbReference type="Proteomes" id="UP000247416">
    <property type="component" value="Unassembled WGS sequence"/>
</dbReference>
<feature type="transmembrane region" description="Helical" evidence="1">
    <location>
        <begin position="101"/>
        <end position="121"/>
    </location>
</feature>
<evidence type="ECO:0000313" key="2">
    <source>
        <dbReference type="EMBL" id="PYF08368.1"/>
    </source>
</evidence>
<dbReference type="EMBL" id="QJTJ01000002">
    <property type="protein sequence ID" value="PYF08368.1"/>
    <property type="molecule type" value="Genomic_DNA"/>
</dbReference>
<gene>
    <name evidence="2" type="ORF">BJ095_102133</name>
</gene>
<feature type="transmembrane region" description="Helical" evidence="1">
    <location>
        <begin position="74"/>
        <end position="95"/>
    </location>
</feature>
<comment type="caution">
    <text evidence="2">The sequence shown here is derived from an EMBL/GenBank/DDBJ whole genome shotgun (WGS) entry which is preliminary data.</text>
</comment>
<name>A0A318TZF6_9BACL</name>
<dbReference type="AlphaFoldDB" id="A0A318TZF6"/>
<protein>
    <submittedName>
        <fullName evidence="2">Uncharacterized protein</fullName>
    </submittedName>
</protein>
<feature type="transmembrane region" description="Helical" evidence="1">
    <location>
        <begin position="12"/>
        <end position="31"/>
    </location>
</feature>
<sequence>MLYFSKGGNIIKYFKTFDSLFIVAITLLFIYDYFPTVPFASAIPMGVVIFLILGSLLFNFVLKKYNETDLKTEVIWKIIIILYVLFLLWLFPLLGGQSVSGISFSDGGLYIIILISLFDIYSKWKKLKVNHSEA</sequence>
<evidence type="ECO:0000313" key="3">
    <source>
        <dbReference type="Proteomes" id="UP000247416"/>
    </source>
</evidence>
<organism evidence="2 3">
    <name type="scientific">Ureibacillus chungkukjangi</name>
    <dbReference type="NCBI Taxonomy" id="1202712"/>
    <lineage>
        <taxon>Bacteria</taxon>
        <taxon>Bacillati</taxon>
        <taxon>Bacillota</taxon>
        <taxon>Bacilli</taxon>
        <taxon>Bacillales</taxon>
        <taxon>Caryophanaceae</taxon>
        <taxon>Ureibacillus</taxon>
    </lineage>
</organism>
<proteinExistence type="predicted"/>
<feature type="transmembrane region" description="Helical" evidence="1">
    <location>
        <begin position="37"/>
        <end position="62"/>
    </location>
</feature>
<keyword evidence="3" id="KW-1185">Reference proteome</keyword>
<accession>A0A318TZF6</accession>
<keyword evidence="1" id="KW-1133">Transmembrane helix</keyword>
<reference evidence="2 3" key="1">
    <citation type="submission" date="2018-06" db="EMBL/GenBank/DDBJ databases">
        <title>Genomic Encyclopedia of Archaeal and Bacterial Type Strains, Phase II (KMG-II): from individual species to whole genera.</title>
        <authorList>
            <person name="Goeker M."/>
        </authorList>
    </citation>
    <scope>NUCLEOTIDE SEQUENCE [LARGE SCALE GENOMIC DNA]</scope>
    <source>
        <strain evidence="2 3">KACC 16626</strain>
    </source>
</reference>
<evidence type="ECO:0000256" key="1">
    <source>
        <dbReference type="SAM" id="Phobius"/>
    </source>
</evidence>
<dbReference type="RefSeq" id="WP_404427433.1">
    <property type="nucleotide sequence ID" value="NZ_CP085009.1"/>
</dbReference>